<reference evidence="3 4" key="2">
    <citation type="submission" date="2018-06" db="EMBL/GenBank/DDBJ databases">
        <title>Comparative genomics of rhizobia nodulating Arachis hypogaea in China.</title>
        <authorList>
            <person name="Li Y."/>
        </authorList>
    </citation>
    <scope>NUCLEOTIDE SEQUENCE [LARGE SCALE GENOMIC DNA]</scope>
    <source>
        <strain evidence="3 4">CCBAU 51658</strain>
    </source>
</reference>
<keyword evidence="4" id="KW-1185">Reference proteome</keyword>
<dbReference type="EMBL" id="BMHC01000050">
    <property type="protein sequence ID" value="GGI34573.1"/>
    <property type="molecule type" value="Genomic_DNA"/>
</dbReference>
<dbReference type="EMBL" id="CP030057">
    <property type="protein sequence ID" value="QOZ57915.1"/>
    <property type="molecule type" value="Genomic_DNA"/>
</dbReference>
<evidence type="ECO:0000313" key="2">
    <source>
        <dbReference type="EMBL" id="GGI34573.1"/>
    </source>
</evidence>
<dbReference type="Proteomes" id="UP000625079">
    <property type="component" value="Unassembled WGS sequence"/>
</dbReference>
<sequence length="66" mass="7714">MPKRRRVKQIFSLEERLSVEAKRLREEAKLLPPGALRDTLLRRARQAETGSHLSEWLRSPGLRPPE</sequence>
<evidence type="ECO:0000313" key="5">
    <source>
        <dbReference type="Proteomes" id="UP000625079"/>
    </source>
</evidence>
<dbReference type="Proteomes" id="UP000593880">
    <property type="component" value="Chromosome"/>
</dbReference>
<proteinExistence type="predicted"/>
<reference evidence="2" key="1">
    <citation type="journal article" date="2014" name="Int. J. Syst. Evol. Microbiol.">
        <title>Complete genome sequence of Corynebacterium casei LMG S-19264T (=DSM 44701T), isolated from a smear-ripened cheese.</title>
        <authorList>
            <consortium name="US DOE Joint Genome Institute (JGI-PGF)"/>
            <person name="Walter F."/>
            <person name="Albersmeier A."/>
            <person name="Kalinowski J."/>
            <person name="Ruckert C."/>
        </authorList>
    </citation>
    <scope>NUCLEOTIDE SEQUENCE</scope>
    <source>
        <strain evidence="2">CGMCC 1.15034</strain>
    </source>
</reference>
<protein>
    <submittedName>
        <fullName evidence="2">Uncharacterized protein</fullName>
    </submittedName>
</protein>
<dbReference type="OrthoDB" id="8128823at2"/>
<evidence type="ECO:0000313" key="3">
    <source>
        <dbReference type="EMBL" id="QOZ57915.1"/>
    </source>
</evidence>
<gene>
    <name evidence="2" type="ORF">GCM10010987_80040</name>
    <name evidence="3" type="ORF">XH86_03475</name>
</gene>
<feature type="region of interest" description="Disordered" evidence="1">
    <location>
        <begin position="47"/>
        <end position="66"/>
    </location>
</feature>
<accession>A0A410UZJ6</accession>
<evidence type="ECO:0000256" key="1">
    <source>
        <dbReference type="SAM" id="MobiDB-lite"/>
    </source>
</evidence>
<evidence type="ECO:0000313" key="4">
    <source>
        <dbReference type="Proteomes" id="UP000593880"/>
    </source>
</evidence>
<organism evidence="2 5">
    <name type="scientific">Bradyrhizobium guangdongense</name>
    <dbReference type="NCBI Taxonomy" id="1325090"/>
    <lineage>
        <taxon>Bacteria</taxon>
        <taxon>Pseudomonadati</taxon>
        <taxon>Pseudomonadota</taxon>
        <taxon>Alphaproteobacteria</taxon>
        <taxon>Hyphomicrobiales</taxon>
        <taxon>Nitrobacteraceae</taxon>
        <taxon>Bradyrhizobium</taxon>
    </lineage>
</organism>
<dbReference type="AlphaFoldDB" id="A0A410UZJ6"/>
<reference evidence="2" key="3">
    <citation type="submission" date="2022-12" db="EMBL/GenBank/DDBJ databases">
        <authorList>
            <person name="Sun Q."/>
            <person name="Zhou Y."/>
        </authorList>
    </citation>
    <scope>NUCLEOTIDE SEQUENCE</scope>
    <source>
        <strain evidence="2">CGMCC 1.15034</strain>
    </source>
</reference>
<name>A0A410UZJ6_9BRAD</name>